<feature type="domain" description="AMP-dependent synthetase/ligase" evidence="1">
    <location>
        <begin position="26"/>
        <end position="120"/>
    </location>
</feature>
<reference evidence="2 3" key="1">
    <citation type="submission" date="2019-10" db="EMBL/GenBank/DDBJ databases">
        <title>Draft Genome Assembly of Rhodococcus zopfii DSM44189.</title>
        <authorList>
            <person name="Sutton J.M."/>
            <person name="Akob D.M."/>
            <person name="Bushman T.J."/>
        </authorList>
    </citation>
    <scope>NUCLEOTIDE SEQUENCE [LARGE SCALE GENOMIC DNA]</scope>
    <source>
        <strain evidence="2 3">DSM 44189</strain>
    </source>
</reference>
<dbReference type="PANTHER" id="PTHR43767:SF1">
    <property type="entry name" value="NONRIBOSOMAL PEPTIDE SYNTHASE PES1 (EUROFUNG)-RELATED"/>
    <property type="match status" value="1"/>
</dbReference>
<dbReference type="Proteomes" id="UP001275440">
    <property type="component" value="Unassembled WGS sequence"/>
</dbReference>
<keyword evidence="3" id="KW-1185">Reference proteome</keyword>
<evidence type="ECO:0000313" key="3">
    <source>
        <dbReference type="Proteomes" id="UP001275440"/>
    </source>
</evidence>
<gene>
    <name evidence="2" type="ORF">F8M49_25905</name>
</gene>
<proteinExistence type="predicted"/>
<dbReference type="SUPFAM" id="SSF56801">
    <property type="entry name" value="Acetyl-CoA synthetase-like"/>
    <property type="match status" value="1"/>
</dbReference>
<evidence type="ECO:0000259" key="1">
    <source>
        <dbReference type="Pfam" id="PF00501"/>
    </source>
</evidence>
<dbReference type="PANTHER" id="PTHR43767">
    <property type="entry name" value="LONG-CHAIN-FATTY-ACID--COA LIGASE"/>
    <property type="match status" value="1"/>
</dbReference>
<evidence type="ECO:0000313" key="2">
    <source>
        <dbReference type="EMBL" id="MDV2477974.1"/>
    </source>
</evidence>
<dbReference type="InterPro" id="IPR050237">
    <property type="entry name" value="ATP-dep_AMP-bd_enzyme"/>
</dbReference>
<dbReference type="Pfam" id="PF00501">
    <property type="entry name" value="AMP-binding"/>
    <property type="match status" value="1"/>
</dbReference>
<sequence length="136" mass="14506">MLEGRLPPGVIPAETSPLADLLDADRHRPDSVLLRSHTGSWTVAEFAAAVRSAAADLADRGVDSTSRVAIMARNSAPMLMAQYGVWAVDACEVAVNSELRGAMLRHILVDSEPTLIIADREFHPIIRATGVDVPPG</sequence>
<protein>
    <submittedName>
        <fullName evidence="2">AMP-binding protein</fullName>
    </submittedName>
</protein>
<name>A0ABU3WVF0_9NOCA</name>
<dbReference type="EMBL" id="WBMO01000005">
    <property type="protein sequence ID" value="MDV2477974.1"/>
    <property type="molecule type" value="Genomic_DNA"/>
</dbReference>
<accession>A0ABU3WVF0</accession>
<organism evidence="2 3">
    <name type="scientific">Rhodococcus zopfii</name>
    <dbReference type="NCBI Taxonomy" id="43772"/>
    <lineage>
        <taxon>Bacteria</taxon>
        <taxon>Bacillati</taxon>
        <taxon>Actinomycetota</taxon>
        <taxon>Actinomycetes</taxon>
        <taxon>Mycobacteriales</taxon>
        <taxon>Nocardiaceae</taxon>
        <taxon>Rhodococcus</taxon>
    </lineage>
</organism>
<comment type="caution">
    <text evidence="2">The sequence shown here is derived from an EMBL/GenBank/DDBJ whole genome shotgun (WGS) entry which is preliminary data.</text>
</comment>
<dbReference type="Gene3D" id="3.40.50.980">
    <property type="match status" value="1"/>
</dbReference>
<dbReference type="InterPro" id="IPR000873">
    <property type="entry name" value="AMP-dep_synth/lig_dom"/>
</dbReference>